<gene>
    <name evidence="1" type="ORF">PR048_015435</name>
</gene>
<proteinExistence type="predicted"/>
<dbReference type="EMBL" id="JARBHB010000005">
    <property type="protein sequence ID" value="KAJ8883591.1"/>
    <property type="molecule type" value="Genomic_DNA"/>
</dbReference>
<reference evidence="1 2" key="1">
    <citation type="submission" date="2023-02" db="EMBL/GenBank/DDBJ databases">
        <title>LHISI_Scaffold_Assembly.</title>
        <authorList>
            <person name="Stuart O.P."/>
            <person name="Cleave R."/>
            <person name="Magrath M.J.L."/>
            <person name="Mikheyev A.S."/>
        </authorList>
    </citation>
    <scope>NUCLEOTIDE SEQUENCE [LARGE SCALE GENOMIC DNA]</scope>
    <source>
        <strain evidence="1">Daus_M_001</strain>
        <tissue evidence="1">Leg muscle</tissue>
    </source>
</reference>
<evidence type="ECO:0000313" key="1">
    <source>
        <dbReference type="EMBL" id="KAJ8883591.1"/>
    </source>
</evidence>
<organism evidence="1 2">
    <name type="scientific">Dryococelus australis</name>
    <dbReference type="NCBI Taxonomy" id="614101"/>
    <lineage>
        <taxon>Eukaryota</taxon>
        <taxon>Metazoa</taxon>
        <taxon>Ecdysozoa</taxon>
        <taxon>Arthropoda</taxon>
        <taxon>Hexapoda</taxon>
        <taxon>Insecta</taxon>
        <taxon>Pterygota</taxon>
        <taxon>Neoptera</taxon>
        <taxon>Polyneoptera</taxon>
        <taxon>Phasmatodea</taxon>
        <taxon>Verophasmatodea</taxon>
        <taxon>Anareolatae</taxon>
        <taxon>Phasmatidae</taxon>
        <taxon>Eurycanthinae</taxon>
        <taxon>Dryococelus</taxon>
    </lineage>
</organism>
<name>A0ABQ9HGX9_9NEOP</name>
<sequence>MQEEVTAFSINFQKQLNIIRKELQAVSDNVLHQDERIDELEQYSRQNCLLFHSVAEKPGENVTDAVLKIMKETLQINIKQSAIDRTNRIGKPNIFAAQAINEGRRQIIVKFVSYQFRSKVFHAKRALKNTPIIITESLMADRQRILKSTKEKFGPRSCWTQDGRIGVLHTNRRFYLSSMQELVNIQ</sequence>
<accession>A0ABQ9HGX9</accession>
<dbReference type="Proteomes" id="UP001159363">
    <property type="component" value="Chromosome 4"/>
</dbReference>
<protein>
    <submittedName>
        <fullName evidence="1">Uncharacterized protein</fullName>
    </submittedName>
</protein>
<comment type="caution">
    <text evidence="1">The sequence shown here is derived from an EMBL/GenBank/DDBJ whole genome shotgun (WGS) entry which is preliminary data.</text>
</comment>
<dbReference type="Gene3D" id="3.30.70.1820">
    <property type="entry name" value="L1 transposable element, RRM domain"/>
    <property type="match status" value="1"/>
</dbReference>
<evidence type="ECO:0000313" key="2">
    <source>
        <dbReference type="Proteomes" id="UP001159363"/>
    </source>
</evidence>
<keyword evidence="2" id="KW-1185">Reference proteome</keyword>